<feature type="domain" description="PARP alpha-helical" evidence="6">
    <location>
        <begin position="4"/>
        <end position="92"/>
    </location>
</feature>
<dbReference type="GO" id="GO:0003950">
    <property type="term" value="F:NAD+ poly-ADP-ribosyltransferase activity"/>
    <property type="evidence" value="ECO:0007669"/>
    <property type="project" value="UniProtKB-EC"/>
</dbReference>
<sequence>VESESSLHQAVQDLIQLIFDRGMAVRALTEQHLNLERMPIESISKRQLNEGYAILQELQSLLQETAEKRSTQMLTVRLADATNRFYNKIPHV</sequence>
<dbReference type="Gene3D" id="1.20.142.10">
    <property type="entry name" value="Poly(ADP-ribose) polymerase, regulatory domain"/>
    <property type="match status" value="1"/>
</dbReference>
<dbReference type="Pfam" id="PF02877">
    <property type="entry name" value="PARP_reg"/>
    <property type="match status" value="1"/>
</dbReference>
<dbReference type="GO" id="GO:0070212">
    <property type="term" value="P:protein poly-ADP-ribosylation"/>
    <property type="evidence" value="ECO:0007669"/>
    <property type="project" value="TreeGrafter"/>
</dbReference>
<dbReference type="InterPro" id="IPR050800">
    <property type="entry name" value="ARTD/PARP"/>
</dbReference>
<accession>A0A151HP69</accession>
<dbReference type="GO" id="GO:1990404">
    <property type="term" value="F:NAD+-protein mono-ADP-ribosyltransferase activity"/>
    <property type="evidence" value="ECO:0007669"/>
    <property type="project" value="TreeGrafter"/>
</dbReference>
<dbReference type="PANTHER" id="PTHR10459">
    <property type="entry name" value="DNA LIGASE"/>
    <property type="match status" value="1"/>
</dbReference>
<proteinExistence type="predicted"/>
<comment type="catalytic activity">
    <reaction evidence="5">
        <text>NAD(+) + (ADP-D-ribosyl)n-acceptor = nicotinamide + (ADP-D-ribosyl)n+1-acceptor + H(+).</text>
        <dbReference type="EC" id="2.4.2.30"/>
    </reaction>
</comment>
<dbReference type="AlphaFoldDB" id="A0A151HP69"/>
<reference evidence="8" key="1">
    <citation type="submission" date="2016-03" db="EMBL/GenBank/DDBJ databases">
        <authorList>
            <person name="Sibley D."/>
            <person name="Venepally P."/>
            <person name="Karamycheva S."/>
            <person name="Hadjithomas M."/>
            <person name="Khan A."/>
            <person name="Brunk B."/>
            <person name="Roos D."/>
            <person name="Caler E."/>
            <person name="Lorenzi H."/>
        </authorList>
    </citation>
    <scope>NUCLEOTIDE SEQUENCE [LARGE SCALE GENOMIC DNA]</scope>
    <source>
        <strain evidence="8">TgCatPRC2</strain>
    </source>
</reference>
<keyword evidence="4" id="KW-0520">NAD</keyword>
<dbReference type="InterPro" id="IPR036616">
    <property type="entry name" value="Poly(ADP-ribose)pol_reg_dom_sf"/>
</dbReference>
<protein>
    <recommendedName>
        <fullName evidence="1">NAD(+) ADP-ribosyltransferase</fullName>
        <ecNumber evidence="1">2.4.2.30</ecNumber>
    </recommendedName>
</protein>
<evidence type="ECO:0000256" key="2">
    <source>
        <dbReference type="ARBA" id="ARBA00022676"/>
    </source>
</evidence>
<dbReference type="SUPFAM" id="SSF47587">
    <property type="entry name" value="Domain of poly(ADP-ribose) polymerase"/>
    <property type="match status" value="1"/>
</dbReference>
<dbReference type="VEuPathDB" id="ToxoDB:TGPRC2_270840D"/>
<evidence type="ECO:0000256" key="5">
    <source>
        <dbReference type="ARBA" id="ARBA00033987"/>
    </source>
</evidence>
<dbReference type="EC" id="2.4.2.30" evidence="1"/>
<dbReference type="InterPro" id="IPR004102">
    <property type="entry name" value="Poly(ADP-ribose)pol_reg_dom"/>
</dbReference>
<evidence type="ECO:0000256" key="3">
    <source>
        <dbReference type="ARBA" id="ARBA00022679"/>
    </source>
</evidence>
<evidence type="ECO:0000313" key="8">
    <source>
        <dbReference type="Proteomes" id="UP000075225"/>
    </source>
</evidence>
<dbReference type="GO" id="GO:0005730">
    <property type="term" value="C:nucleolus"/>
    <property type="evidence" value="ECO:0007669"/>
    <property type="project" value="TreeGrafter"/>
</dbReference>
<dbReference type="Proteomes" id="UP000075225">
    <property type="component" value="Unassembled WGS sequence"/>
</dbReference>
<evidence type="ECO:0000313" key="7">
    <source>
        <dbReference type="EMBL" id="KYK71080.1"/>
    </source>
</evidence>
<keyword evidence="2" id="KW-0328">Glycosyltransferase</keyword>
<gene>
    <name evidence="7" type="ORF">TGPRC2_270840D</name>
</gene>
<feature type="non-terminal residue" evidence="7">
    <location>
        <position position="1"/>
    </location>
</feature>
<dbReference type="PROSITE" id="PS51060">
    <property type="entry name" value="PARP_ALPHA_HD"/>
    <property type="match status" value="1"/>
</dbReference>
<dbReference type="EMBL" id="AHZP02000368">
    <property type="protein sequence ID" value="KYK71080.1"/>
    <property type="molecule type" value="Genomic_DNA"/>
</dbReference>
<organism evidence="7 8">
    <name type="scientific">Toxoplasma gondii TgCatPRC2</name>
    <dbReference type="NCBI Taxonomy" id="1130821"/>
    <lineage>
        <taxon>Eukaryota</taxon>
        <taxon>Sar</taxon>
        <taxon>Alveolata</taxon>
        <taxon>Apicomplexa</taxon>
        <taxon>Conoidasida</taxon>
        <taxon>Coccidia</taxon>
        <taxon>Eucoccidiorida</taxon>
        <taxon>Eimeriorina</taxon>
        <taxon>Sarcocystidae</taxon>
        <taxon>Toxoplasma</taxon>
    </lineage>
</organism>
<evidence type="ECO:0000259" key="6">
    <source>
        <dbReference type="PROSITE" id="PS51060"/>
    </source>
</evidence>
<evidence type="ECO:0000256" key="1">
    <source>
        <dbReference type="ARBA" id="ARBA00012020"/>
    </source>
</evidence>
<feature type="non-terminal residue" evidence="7">
    <location>
        <position position="92"/>
    </location>
</feature>
<evidence type="ECO:0000256" key="4">
    <source>
        <dbReference type="ARBA" id="ARBA00023027"/>
    </source>
</evidence>
<dbReference type="PANTHER" id="PTHR10459:SF60">
    <property type="entry name" value="POLY [ADP-RIBOSE] POLYMERASE 2"/>
    <property type="match status" value="1"/>
</dbReference>
<keyword evidence="3" id="KW-0808">Transferase</keyword>
<name>A0A151HP69_TOXGO</name>
<dbReference type="GO" id="GO:0006302">
    <property type="term" value="P:double-strand break repair"/>
    <property type="evidence" value="ECO:0007669"/>
    <property type="project" value="TreeGrafter"/>
</dbReference>
<comment type="caution">
    <text evidence="7">The sequence shown here is derived from an EMBL/GenBank/DDBJ whole genome shotgun (WGS) entry which is preliminary data.</text>
</comment>